<proteinExistence type="predicted"/>
<accession>A0A6A6VP53</accession>
<dbReference type="Proteomes" id="UP000799437">
    <property type="component" value="Unassembled WGS sequence"/>
</dbReference>
<dbReference type="InterPro" id="IPR022198">
    <property type="entry name" value="DUF3723"/>
</dbReference>
<dbReference type="RefSeq" id="XP_033594866.1">
    <property type="nucleotide sequence ID" value="XM_033748903.1"/>
</dbReference>
<protein>
    <submittedName>
        <fullName evidence="2">Uncharacterized protein</fullName>
    </submittedName>
</protein>
<gene>
    <name evidence="2" type="ORF">EJ05DRAFT_528240</name>
</gene>
<organism evidence="2 3">
    <name type="scientific">Pseudovirgaria hyperparasitica</name>
    <dbReference type="NCBI Taxonomy" id="470096"/>
    <lineage>
        <taxon>Eukaryota</taxon>
        <taxon>Fungi</taxon>
        <taxon>Dikarya</taxon>
        <taxon>Ascomycota</taxon>
        <taxon>Pezizomycotina</taxon>
        <taxon>Dothideomycetes</taxon>
        <taxon>Dothideomycetes incertae sedis</taxon>
        <taxon>Acrospermales</taxon>
        <taxon>Acrospermaceae</taxon>
        <taxon>Pseudovirgaria</taxon>
    </lineage>
</organism>
<sequence>MTENPHDEKQLAYLQLWTFCLRRFTDVTNFTPRKELGHPKPPLSRSNQAVICKLARMAFDLGFRIEFIEEAITEDPMDLLACHLVEGSEILRLKIPENEWRNIAAILRKSGAGTGSVPDAPIFTDQGRLGSERRCGRPFERDYEAEKTSLYLPPLMAQMRKHHAISDGENITSLYVKLDFLKTFFDGLDINVKFLDQTENMQVDSGDLTELQNDLEARFATSLREEQSKCLALTQKIQDMEQAHHNKLQNEKLEKAALNSDIEILQQQSAAQAST</sequence>
<keyword evidence="1" id="KW-0175">Coiled coil</keyword>
<keyword evidence="3" id="KW-1185">Reference proteome</keyword>
<dbReference type="OrthoDB" id="4227485at2759"/>
<evidence type="ECO:0000313" key="3">
    <source>
        <dbReference type="Proteomes" id="UP000799437"/>
    </source>
</evidence>
<name>A0A6A6VP53_9PEZI</name>
<evidence type="ECO:0000313" key="2">
    <source>
        <dbReference type="EMBL" id="KAF2752408.1"/>
    </source>
</evidence>
<reference evidence="2" key="1">
    <citation type="journal article" date="2020" name="Stud. Mycol.">
        <title>101 Dothideomycetes genomes: a test case for predicting lifestyles and emergence of pathogens.</title>
        <authorList>
            <person name="Haridas S."/>
            <person name="Albert R."/>
            <person name="Binder M."/>
            <person name="Bloem J."/>
            <person name="Labutti K."/>
            <person name="Salamov A."/>
            <person name="Andreopoulos B."/>
            <person name="Baker S."/>
            <person name="Barry K."/>
            <person name="Bills G."/>
            <person name="Bluhm B."/>
            <person name="Cannon C."/>
            <person name="Castanera R."/>
            <person name="Culley D."/>
            <person name="Daum C."/>
            <person name="Ezra D."/>
            <person name="Gonzalez J."/>
            <person name="Henrissat B."/>
            <person name="Kuo A."/>
            <person name="Liang C."/>
            <person name="Lipzen A."/>
            <person name="Lutzoni F."/>
            <person name="Magnuson J."/>
            <person name="Mondo S."/>
            <person name="Nolan M."/>
            <person name="Ohm R."/>
            <person name="Pangilinan J."/>
            <person name="Park H.-J."/>
            <person name="Ramirez L."/>
            <person name="Alfaro M."/>
            <person name="Sun H."/>
            <person name="Tritt A."/>
            <person name="Yoshinaga Y."/>
            <person name="Zwiers L.-H."/>
            <person name="Turgeon B."/>
            <person name="Goodwin S."/>
            <person name="Spatafora J."/>
            <person name="Crous P."/>
            <person name="Grigoriev I."/>
        </authorList>
    </citation>
    <scope>NUCLEOTIDE SEQUENCE</scope>
    <source>
        <strain evidence="2">CBS 121739</strain>
    </source>
</reference>
<evidence type="ECO:0000256" key="1">
    <source>
        <dbReference type="SAM" id="Coils"/>
    </source>
</evidence>
<dbReference type="AlphaFoldDB" id="A0A6A6VP53"/>
<dbReference type="Pfam" id="PF12520">
    <property type="entry name" value="DUF3723"/>
    <property type="match status" value="1"/>
</dbReference>
<dbReference type="EMBL" id="ML996640">
    <property type="protein sequence ID" value="KAF2752408.1"/>
    <property type="molecule type" value="Genomic_DNA"/>
</dbReference>
<dbReference type="GeneID" id="54489957"/>
<feature type="coiled-coil region" evidence="1">
    <location>
        <begin position="223"/>
        <end position="268"/>
    </location>
</feature>